<dbReference type="NCBIfam" id="TIGR04088">
    <property type="entry name" value="cognate_SipW"/>
    <property type="match status" value="1"/>
</dbReference>
<dbReference type="Pfam" id="PF12389">
    <property type="entry name" value="Peptidase_M73"/>
    <property type="match status" value="1"/>
</dbReference>
<name>A0A2Z2MB02_THEPR</name>
<keyword evidence="2" id="KW-1185">Reference proteome</keyword>
<dbReference type="KEGG" id="tprf:A3L09_00090"/>
<dbReference type="AlphaFoldDB" id="A0A2Z2MB02"/>
<dbReference type="InterPro" id="IPR023833">
    <property type="entry name" value="Signal_pept_SipW-depend-type"/>
</dbReference>
<reference evidence="1 2" key="1">
    <citation type="submission" date="2016-03" db="EMBL/GenBank/DDBJ databases">
        <title>Complete genome sequence of Thermococcus profundus strain DT5432.</title>
        <authorList>
            <person name="Oger P.M."/>
        </authorList>
    </citation>
    <scope>NUCLEOTIDE SEQUENCE [LARGE SCALE GENOMIC DNA]</scope>
    <source>
        <strain evidence="1 2">DT 5432</strain>
    </source>
</reference>
<dbReference type="GeneID" id="33318761"/>
<evidence type="ECO:0000313" key="2">
    <source>
        <dbReference type="Proteomes" id="UP000250179"/>
    </source>
</evidence>
<dbReference type="InterPro" id="IPR022121">
    <property type="entry name" value="Peptidase_M73_camelysin"/>
</dbReference>
<gene>
    <name evidence="1" type="ORF">A3L09_00090</name>
</gene>
<dbReference type="EMBL" id="CP014862">
    <property type="protein sequence ID" value="ASJ01772.1"/>
    <property type="molecule type" value="Genomic_DNA"/>
</dbReference>
<accession>A0A2Z2MB02</accession>
<dbReference type="Proteomes" id="UP000250179">
    <property type="component" value="Chromosome"/>
</dbReference>
<evidence type="ECO:0000313" key="1">
    <source>
        <dbReference type="EMBL" id="ASJ01772.1"/>
    </source>
</evidence>
<proteinExistence type="predicted"/>
<organism evidence="1 2">
    <name type="scientific">Thermococcus profundus</name>
    <dbReference type="NCBI Taxonomy" id="49899"/>
    <lineage>
        <taxon>Archaea</taxon>
        <taxon>Methanobacteriati</taxon>
        <taxon>Methanobacteriota</taxon>
        <taxon>Thermococci</taxon>
        <taxon>Thermococcales</taxon>
        <taxon>Thermococcaceae</taxon>
        <taxon>Thermococcus</taxon>
    </lineage>
</organism>
<sequence length="180" mass="18932">MKAGLIALFVIGLVAVGVGAQTWAQFSDTETSSGNTITAGTLILDVGDSFSVTTSTDGDGVAPGDSGTKSITVQNIGSVNGHLYVTIKNVQVTDNPQDVDPAGTWDIRDAVILTIYDTSGNAVTTDTLRNLENQQLDLGDLDPDDGQVQIQVGWQIDSNADNGIQGDSVSFDMEFYLEQS</sequence>
<dbReference type="OrthoDB" id="137379at2157"/>
<dbReference type="RefSeq" id="WP_088857041.1">
    <property type="nucleotide sequence ID" value="NZ_CP014862.1"/>
</dbReference>
<protein>
    <submittedName>
        <fullName evidence="1">Uncharacterized protein</fullName>
    </submittedName>
</protein>